<feature type="transmembrane region" description="Helical" evidence="9">
    <location>
        <begin position="489"/>
        <end position="511"/>
    </location>
</feature>
<comment type="caution">
    <text evidence="10">The sequence shown here is derived from an EMBL/GenBank/DDBJ whole genome shotgun (WGS) entry which is preliminary data.</text>
</comment>
<evidence type="ECO:0000313" key="10">
    <source>
        <dbReference type="EMBL" id="CAH7675081.1"/>
    </source>
</evidence>
<dbReference type="AlphaFoldDB" id="A0AAV0AZW7"/>
<evidence type="ECO:0000313" key="11">
    <source>
        <dbReference type="Proteomes" id="UP001153365"/>
    </source>
</evidence>
<dbReference type="FunFam" id="1.20.1250.20:FF:000085">
    <property type="entry name" value="MFS peptide transporter Ptr2"/>
    <property type="match status" value="1"/>
</dbReference>
<accession>A0AAV0AZW7</accession>
<evidence type="ECO:0000256" key="3">
    <source>
        <dbReference type="ARBA" id="ARBA00022448"/>
    </source>
</evidence>
<feature type="region of interest" description="Disordered" evidence="8">
    <location>
        <begin position="67"/>
        <end position="88"/>
    </location>
</feature>
<feature type="transmembrane region" description="Helical" evidence="9">
    <location>
        <begin position="190"/>
        <end position="213"/>
    </location>
</feature>
<organism evidence="10 11">
    <name type="scientific">Phakopsora pachyrhizi</name>
    <name type="common">Asian soybean rust disease fungus</name>
    <dbReference type="NCBI Taxonomy" id="170000"/>
    <lineage>
        <taxon>Eukaryota</taxon>
        <taxon>Fungi</taxon>
        <taxon>Dikarya</taxon>
        <taxon>Basidiomycota</taxon>
        <taxon>Pucciniomycotina</taxon>
        <taxon>Pucciniomycetes</taxon>
        <taxon>Pucciniales</taxon>
        <taxon>Phakopsoraceae</taxon>
        <taxon>Phakopsora</taxon>
    </lineage>
</organism>
<evidence type="ECO:0000256" key="2">
    <source>
        <dbReference type="ARBA" id="ARBA00005982"/>
    </source>
</evidence>
<evidence type="ECO:0000256" key="1">
    <source>
        <dbReference type="ARBA" id="ARBA00004141"/>
    </source>
</evidence>
<keyword evidence="11" id="KW-1185">Reference proteome</keyword>
<reference evidence="10" key="1">
    <citation type="submission" date="2022-06" db="EMBL/GenBank/DDBJ databases">
        <authorList>
            <consortium name="SYNGENTA / RWTH Aachen University"/>
        </authorList>
    </citation>
    <scope>NUCLEOTIDE SEQUENCE</scope>
</reference>
<name>A0AAV0AZW7_PHAPC</name>
<dbReference type="InterPro" id="IPR018456">
    <property type="entry name" value="PTR2_symporter_CS"/>
</dbReference>
<feature type="transmembrane region" description="Helical" evidence="9">
    <location>
        <begin position="220"/>
        <end position="237"/>
    </location>
</feature>
<feature type="transmembrane region" description="Helical" evidence="9">
    <location>
        <begin position="157"/>
        <end position="178"/>
    </location>
</feature>
<dbReference type="InterPro" id="IPR000109">
    <property type="entry name" value="POT_fam"/>
</dbReference>
<dbReference type="EMBL" id="CALTRL010002240">
    <property type="protein sequence ID" value="CAH7675081.1"/>
    <property type="molecule type" value="Genomic_DNA"/>
</dbReference>
<feature type="compositionally biased region" description="Polar residues" evidence="8">
    <location>
        <begin position="1"/>
        <end position="14"/>
    </location>
</feature>
<protein>
    <submittedName>
        <fullName evidence="10">POT family-domain-containing protein</fullName>
    </submittedName>
</protein>
<feature type="compositionally biased region" description="Polar residues" evidence="8">
    <location>
        <begin position="71"/>
        <end position="86"/>
    </location>
</feature>
<evidence type="ECO:0000256" key="9">
    <source>
        <dbReference type="SAM" id="Phobius"/>
    </source>
</evidence>
<dbReference type="SUPFAM" id="SSF103473">
    <property type="entry name" value="MFS general substrate transporter"/>
    <property type="match status" value="1"/>
</dbReference>
<feature type="transmembrane region" description="Helical" evidence="9">
    <location>
        <begin position="597"/>
        <end position="618"/>
    </location>
</feature>
<evidence type="ECO:0000256" key="8">
    <source>
        <dbReference type="SAM" id="MobiDB-lite"/>
    </source>
</evidence>
<feature type="compositionally biased region" description="Low complexity" evidence="8">
    <location>
        <begin position="25"/>
        <end position="39"/>
    </location>
</feature>
<dbReference type="Pfam" id="PF00854">
    <property type="entry name" value="PTR2"/>
    <property type="match status" value="1"/>
</dbReference>
<dbReference type="InterPro" id="IPR036259">
    <property type="entry name" value="MFS_trans_sf"/>
</dbReference>
<evidence type="ECO:0000256" key="7">
    <source>
        <dbReference type="RuleBase" id="RU003755"/>
    </source>
</evidence>
<evidence type="ECO:0000256" key="5">
    <source>
        <dbReference type="ARBA" id="ARBA00022989"/>
    </source>
</evidence>
<dbReference type="Gene3D" id="1.20.1250.20">
    <property type="entry name" value="MFS general substrate transporter like domains"/>
    <property type="match status" value="1"/>
</dbReference>
<dbReference type="PANTHER" id="PTHR11654">
    <property type="entry name" value="OLIGOPEPTIDE TRANSPORTER-RELATED"/>
    <property type="match status" value="1"/>
</dbReference>
<dbReference type="GO" id="GO:0005886">
    <property type="term" value="C:plasma membrane"/>
    <property type="evidence" value="ECO:0007669"/>
    <property type="project" value="UniProtKB-ARBA"/>
</dbReference>
<keyword evidence="4 7" id="KW-0812">Transmembrane</keyword>
<dbReference type="GO" id="GO:0071916">
    <property type="term" value="F:dipeptide transmembrane transporter activity"/>
    <property type="evidence" value="ECO:0007669"/>
    <property type="project" value="UniProtKB-ARBA"/>
</dbReference>
<dbReference type="Proteomes" id="UP001153365">
    <property type="component" value="Unassembled WGS sequence"/>
</dbReference>
<keyword evidence="5 9" id="KW-1133">Transmembrane helix</keyword>
<keyword evidence="3 7" id="KW-0813">Transport</keyword>
<comment type="subcellular location">
    <subcellularLocation>
        <location evidence="1 7">Membrane</location>
        <topology evidence="1 7">Multi-pass membrane protein</topology>
    </subcellularLocation>
</comment>
<feature type="transmembrane region" description="Helical" evidence="9">
    <location>
        <begin position="317"/>
        <end position="337"/>
    </location>
</feature>
<comment type="similarity">
    <text evidence="2 7">Belongs to the major facilitator superfamily. Proton-dependent oligopeptide transporter (POT/PTR) (TC 2.A.17) family.</text>
</comment>
<dbReference type="PROSITE" id="PS01023">
    <property type="entry name" value="PTR2_2"/>
    <property type="match status" value="1"/>
</dbReference>
<evidence type="ECO:0000256" key="4">
    <source>
        <dbReference type="ARBA" id="ARBA00022692"/>
    </source>
</evidence>
<keyword evidence="6 9" id="KW-0472">Membrane</keyword>
<feature type="transmembrane region" description="Helical" evidence="9">
    <location>
        <begin position="566"/>
        <end position="585"/>
    </location>
</feature>
<feature type="transmembrane region" description="Helical" evidence="9">
    <location>
        <begin position="459"/>
        <end position="477"/>
    </location>
</feature>
<sequence length="655" mass="72142">MIQLVGSSDTTPRAINNKPFRRSSECSSSGKSANSSHISDPNSSVHPAASKDSDLNNLEEQHDHQLDEGAISSNEFNGEGNTSRRFPTNEEFSKLKRVPGKINLATYLICFIELVERFSYYGTTVVFTNFIQRPLPAGSVTGAGGVQSGALGKGQQAATGLTTFNSFWVYICPLFGAYVADAHLGRYNTVFVSVFIAIVGHCLLVISAVPTVIVNPDKSLAVFVVAIIIMGIGTGGFKPNISPLVAEQTEKLNGNKPFVKLIKIKDRKTRYEEEQKVIVDPSLTAARVFMYFYLLINVGALVGQIGMAYAEKYTGFWLAYLLPTVLLFICPFVMILGKPIYVMRPPTGSVFAQSMRLFKLAIQKKLKGYKNFLNNLSSTKLGFWEAVKPSHLGSEKPSWMKFDDQWVDEVRRGFKACKVFLWFPLYWVTYNQMSNNMTSQAAVLNTHGLPNDVISNLDPLTLIIFIPLFDMVIYPALRNLGINFTPIKKIAAGFLLGSLSMVCATITQVYIYNHSKCGNRAGDPECEVVDMSVWIQTPAYVLLATSEIFASITGLEYAFTLAPKNMRSLVTAVFLFQSAIGSAIGEAFNPLSADPLLVWNYGTMAVISFLAGIGFYLTNLKTDQEHDKLIRINEGKIIGEKGFVEEAEVDGSVGK</sequence>
<proteinExistence type="inferred from homology"/>
<feature type="region of interest" description="Disordered" evidence="8">
    <location>
        <begin position="1"/>
        <end position="53"/>
    </location>
</feature>
<evidence type="ECO:0000256" key="6">
    <source>
        <dbReference type="ARBA" id="ARBA00023136"/>
    </source>
</evidence>
<gene>
    <name evidence="10" type="ORF">PPACK8108_LOCUS10048</name>
</gene>
<feature type="transmembrane region" description="Helical" evidence="9">
    <location>
        <begin position="290"/>
        <end position="310"/>
    </location>
</feature>